<evidence type="ECO:0000256" key="8">
    <source>
        <dbReference type="PROSITE-ProRule" id="PRU00276"/>
    </source>
</evidence>
<evidence type="ECO:0000313" key="14">
    <source>
        <dbReference type="Proteomes" id="UP000694414"/>
    </source>
</evidence>
<keyword evidence="8" id="KW-0479">Metal-binding</keyword>
<dbReference type="PANTHER" id="PTHR11905">
    <property type="entry name" value="ADAM A DISINTEGRIN AND METALLOPROTEASE DOMAIN"/>
    <property type="match status" value="1"/>
</dbReference>
<feature type="domain" description="EGF-like" evidence="10">
    <location>
        <begin position="374"/>
        <end position="407"/>
    </location>
</feature>
<feature type="binding site" evidence="8">
    <location>
        <position position="85"/>
    </location>
    <ligand>
        <name>Zn(2+)</name>
        <dbReference type="ChEBI" id="CHEBI:29105"/>
        <note>catalytic</note>
    </ligand>
</feature>
<dbReference type="GO" id="GO:0004222">
    <property type="term" value="F:metalloendopeptidase activity"/>
    <property type="evidence" value="ECO:0007669"/>
    <property type="project" value="InterPro"/>
</dbReference>
<dbReference type="SMART" id="SM00608">
    <property type="entry name" value="ACR"/>
    <property type="match status" value="1"/>
</dbReference>
<dbReference type="SUPFAM" id="SSF57552">
    <property type="entry name" value="Blood coagulation inhibitor (disintegrin)"/>
    <property type="match status" value="1"/>
</dbReference>
<feature type="binding site" evidence="8">
    <location>
        <position position="75"/>
    </location>
    <ligand>
        <name>Zn(2+)</name>
        <dbReference type="ChEBI" id="CHEBI:29105"/>
        <note>catalytic</note>
    </ligand>
</feature>
<dbReference type="InterPro" id="IPR024079">
    <property type="entry name" value="MetalloPept_cat_dom_sf"/>
</dbReference>
<sequence>MPDHAGRAVGEFGLWKYWGWFFTFPHDTSLLLTGHAVSGTTYYTNFKGMCNPNWGVVYVFVSRVHIFLAATVAAHSICHNMGASHDTNECVCFRRSNCLMKTPPGLRDIMSNCSFGFLHERLHTWDPCLSSPNVPYKNFPYVAPRCGDKIKNQQEECDCGSIKDCLDDKCCETNCALRLGSDCNTGRCCRNCKYAHPGLLCRDILGICDLPEYCDGKNETCPNDVYIQDGTPCSAVAVCVRGNCSDRDLQCQALFGYQVQDSKPACYKKLNVMGNRFGNCGVRLIRGGGKPVVCEEDDVFCGMLHCRGIKTIPGGGEHTTFRKLLVQDVASEECSGYDAHFGTELPEMGLVVDGATCGPGRYCMNQNCTFYQDMHFDCDVRQCNFRGVCNNKKHCHCIHGWKPPTCEVRGFGGSIDSGPPSDSDITVRANIIVNLNYSIIFMLIRFSILLVVFIIGGLTQATRSEGHRTRESIGLPPITL</sequence>
<reference evidence="13" key="1">
    <citation type="submission" date="2025-08" db="UniProtKB">
        <authorList>
            <consortium name="Ensembl"/>
        </authorList>
    </citation>
    <scope>IDENTIFICATION</scope>
</reference>
<dbReference type="PANTHER" id="PTHR11905:SF167">
    <property type="entry name" value="A DISINTEGRIN AND METALLOPEPTIDASE DOMAIN 4-RELATED"/>
    <property type="match status" value="1"/>
</dbReference>
<evidence type="ECO:0000256" key="4">
    <source>
        <dbReference type="ARBA" id="ARBA00023136"/>
    </source>
</evidence>
<dbReference type="SMART" id="SM00050">
    <property type="entry name" value="DISIN"/>
    <property type="match status" value="1"/>
</dbReference>
<organism evidence="13 14">
    <name type="scientific">Prolemur simus</name>
    <name type="common">Greater bamboo lemur</name>
    <name type="synonym">Hapalemur simus</name>
    <dbReference type="NCBI Taxonomy" id="1328070"/>
    <lineage>
        <taxon>Eukaryota</taxon>
        <taxon>Metazoa</taxon>
        <taxon>Chordata</taxon>
        <taxon>Craniata</taxon>
        <taxon>Vertebrata</taxon>
        <taxon>Euteleostomi</taxon>
        <taxon>Mammalia</taxon>
        <taxon>Eutheria</taxon>
        <taxon>Euarchontoglires</taxon>
        <taxon>Primates</taxon>
        <taxon>Strepsirrhini</taxon>
        <taxon>Lemuriformes</taxon>
        <taxon>Lemuridae</taxon>
        <taxon>Prolemur</taxon>
    </lineage>
</organism>
<evidence type="ECO:0000256" key="7">
    <source>
        <dbReference type="PROSITE-ProRule" id="PRU00076"/>
    </source>
</evidence>
<dbReference type="PROSITE" id="PS00427">
    <property type="entry name" value="DISINTEGRIN_1"/>
    <property type="match status" value="1"/>
</dbReference>
<evidence type="ECO:0000256" key="3">
    <source>
        <dbReference type="ARBA" id="ARBA00022989"/>
    </source>
</evidence>
<dbReference type="GO" id="GO:0006508">
    <property type="term" value="P:proteolysis"/>
    <property type="evidence" value="ECO:0007669"/>
    <property type="project" value="InterPro"/>
</dbReference>
<dbReference type="GO" id="GO:0046872">
    <property type="term" value="F:metal ion binding"/>
    <property type="evidence" value="ECO:0007669"/>
    <property type="project" value="UniProtKB-KW"/>
</dbReference>
<evidence type="ECO:0000256" key="5">
    <source>
        <dbReference type="ARBA" id="ARBA00023157"/>
    </source>
</evidence>
<evidence type="ECO:0000256" key="6">
    <source>
        <dbReference type="PROSITE-ProRule" id="PRU00068"/>
    </source>
</evidence>
<comment type="subcellular location">
    <subcellularLocation>
        <location evidence="1">Membrane</location>
        <topology evidence="1">Single-pass membrane protein</topology>
    </subcellularLocation>
</comment>
<evidence type="ECO:0000259" key="12">
    <source>
        <dbReference type="PROSITE" id="PS50215"/>
    </source>
</evidence>
<dbReference type="Pfam" id="PF01421">
    <property type="entry name" value="Reprolysin"/>
    <property type="match status" value="1"/>
</dbReference>
<evidence type="ECO:0000259" key="10">
    <source>
        <dbReference type="PROSITE" id="PS50026"/>
    </source>
</evidence>
<feature type="disulfide bond" evidence="7">
    <location>
        <begin position="397"/>
        <end position="406"/>
    </location>
</feature>
<dbReference type="InterPro" id="IPR001762">
    <property type="entry name" value="Disintegrin_dom"/>
</dbReference>
<feature type="disulfide bond" evidence="6">
    <location>
        <begin position="201"/>
        <end position="221"/>
    </location>
</feature>
<feature type="domain" description="Peptidase M12B" evidence="12">
    <location>
        <begin position="1"/>
        <end position="127"/>
    </location>
</feature>
<feature type="domain" description="Disintegrin" evidence="11">
    <location>
        <begin position="143"/>
        <end position="229"/>
    </location>
</feature>
<reference evidence="13" key="2">
    <citation type="submission" date="2025-09" db="UniProtKB">
        <authorList>
            <consortium name="Ensembl"/>
        </authorList>
    </citation>
    <scope>IDENTIFICATION</scope>
</reference>
<keyword evidence="7" id="KW-0245">EGF-like domain</keyword>
<dbReference type="Gene3D" id="3.40.390.10">
    <property type="entry name" value="Collagenase (Catalytic Domain)"/>
    <property type="match status" value="1"/>
</dbReference>
<accession>A0A8C8ZKG1</accession>
<evidence type="ECO:0000256" key="9">
    <source>
        <dbReference type="SAM" id="Phobius"/>
    </source>
</evidence>
<evidence type="ECO:0000259" key="11">
    <source>
        <dbReference type="PROSITE" id="PS50214"/>
    </source>
</evidence>
<keyword evidence="8" id="KW-0862">Zinc</keyword>
<dbReference type="PROSITE" id="PS50214">
    <property type="entry name" value="DISINTEGRIN_2"/>
    <property type="match status" value="1"/>
</dbReference>
<dbReference type="InterPro" id="IPR036436">
    <property type="entry name" value="Disintegrin_dom_sf"/>
</dbReference>
<dbReference type="GO" id="GO:0008584">
    <property type="term" value="P:male gonad development"/>
    <property type="evidence" value="ECO:0007669"/>
    <property type="project" value="TreeGrafter"/>
</dbReference>
<dbReference type="Ensembl" id="ENSPSMT00000023382.1">
    <property type="protein sequence ID" value="ENSPSMP00000020175.1"/>
    <property type="gene ID" value="ENSPSMG00000014255.1"/>
</dbReference>
<dbReference type="PROSITE" id="PS50026">
    <property type="entry name" value="EGF_3"/>
    <property type="match status" value="1"/>
</dbReference>
<dbReference type="GO" id="GO:1990913">
    <property type="term" value="C:sperm head plasma membrane"/>
    <property type="evidence" value="ECO:0007669"/>
    <property type="project" value="TreeGrafter"/>
</dbReference>
<protein>
    <submittedName>
        <fullName evidence="13">Uncharacterized protein</fullName>
    </submittedName>
</protein>
<dbReference type="PROSITE" id="PS50215">
    <property type="entry name" value="ADAM_MEPRO"/>
    <property type="match status" value="1"/>
</dbReference>
<dbReference type="InterPro" id="IPR006586">
    <property type="entry name" value="ADAM_Cys-rich"/>
</dbReference>
<feature type="binding site" evidence="8">
    <location>
        <position position="79"/>
    </location>
    <ligand>
        <name>Zn(2+)</name>
        <dbReference type="ChEBI" id="CHEBI:29105"/>
        <note>catalytic</note>
    </ligand>
</feature>
<proteinExistence type="predicted"/>
<dbReference type="PROSITE" id="PS01186">
    <property type="entry name" value="EGF_2"/>
    <property type="match status" value="1"/>
</dbReference>
<comment type="caution">
    <text evidence="7">Lacks conserved residue(s) required for the propagation of feature annotation.</text>
</comment>
<keyword evidence="5 7" id="KW-1015">Disulfide bond</keyword>
<dbReference type="InterPro" id="IPR001590">
    <property type="entry name" value="Peptidase_M12B"/>
</dbReference>
<keyword evidence="4 9" id="KW-0472">Membrane</keyword>
<keyword evidence="14" id="KW-1185">Reference proteome</keyword>
<dbReference type="FunFam" id="4.10.70.10:FF:000003">
    <property type="entry name" value="Disintegrin and metalloproteinase domain-containing protein 17"/>
    <property type="match status" value="1"/>
</dbReference>
<keyword evidence="3 9" id="KW-1133">Transmembrane helix</keyword>
<dbReference type="InterPro" id="IPR018358">
    <property type="entry name" value="Disintegrin_CS"/>
</dbReference>
<dbReference type="Proteomes" id="UP000694414">
    <property type="component" value="Unplaced"/>
</dbReference>
<name>A0A8C8ZKG1_PROSS</name>
<feature type="transmembrane region" description="Helical" evidence="9">
    <location>
        <begin position="437"/>
        <end position="458"/>
    </location>
</feature>
<dbReference type="GO" id="GO:0009897">
    <property type="term" value="C:external side of plasma membrane"/>
    <property type="evidence" value="ECO:0007669"/>
    <property type="project" value="TreeGrafter"/>
</dbReference>
<evidence type="ECO:0000256" key="1">
    <source>
        <dbReference type="ARBA" id="ARBA00004167"/>
    </source>
</evidence>
<dbReference type="GeneTree" id="ENSGT00940000161933"/>
<dbReference type="Pfam" id="PF00200">
    <property type="entry name" value="Disintegrin"/>
    <property type="match status" value="1"/>
</dbReference>
<evidence type="ECO:0000313" key="13">
    <source>
        <dbReference type="Ensembl" id="ENSPSMP00000020175.1"/>
    </source>
</evidence>
<dbReference type="AlphaFoldDB" id="A0A8C8ZKG1"/>
<dbReference type="Pfam" id="PF08516">
    <property type="entry name" value="ADAM_CR"/>
    <property type="match status" value="1"/>
</dbReference>
<evidence type="ECO:0000256" key="2">
    <source>
        <dbReference type="ARBA" id="ARBA00022692"/>
    </source>
</evidence>
<dbReference type="Gene3D" id="4.10.70.10">
    <property type="entry name" value="Disintegrin domain"/>
    <property type="match status" value="1"/>
</dbReference>
<dbReference type="SUPFAM" id="SSF55486">
    <property type="entry name" value="Metalloproteases ('zincins'), catalytic domain"/>
    <property type="match status" value="1"/>
</dbReference>
<dbReference type="InterPro" id="IPR000742">
    <property type="entry name" value="EGF"/>
</dbReference>
<keyword evidence="2 9" id="KW-0812">Transmembrane</keyword>